<name>A0A2K8ZAF8_9BACT</name>
<organism evidence="2 3">
    <name type="scientific">Spirosoma pollinicola</name>
    <dbReference type="NCBI Taxonomy" id="2057025"/>
    <lineage>
        <taxon>Bacteria</taxon>
        <taxon>Pseudomonadati</taxon>
        <taxon>Bacteroidota</taxon>
        <taxon>Cytophagia</taxon>
        <taxon>Cytophagales</taxon>
        <taxon>Cytophagaceae</taxon>
        <taxon>Spirosoma</taxon>
    </lineage>
</organism>
<gene>
    <name evidence="2" type="ORF">CWM47_36155</name>
</gene>
<sequence>MSSNLPKKSLQSNVASSLPAIKTQFPPSFPGGENKLNTFVLDQIEEAETPIKLGLKTWLTATLDGTGKVIELVPTYDADPTLKKEMARVGTSMPRWNPGTINGHGVETKFQFLLRR</sequence>
<evidence type="ECO:0008006" key="4">
    <source>
        <dbReference type="Google" id="ProtNLM"/>
    </source>
</evidence>
<reference evidence="2 3" key="1">
    <citation type="submission" date="2017-11" db="EMBL/GenBank/DDBJ databases">
        <title>Taxonomic description and genome sequences of Spirosoma HA7 sp. nov., isolated from pollen microhabitat of Corylus avellana.</title>
        <authorList>
            <person name="Ambika Manirajan B."/>
            <person name="Suarez C."/>
            <person name="Ratering S."/>
            <person name="Geissler-Plaum R."/>
            <person name="Cardinale M."/>
            <person name="Sylvia S."/>
        </authorList>
    </citation>
    <scope>NUCLEOTIDE SEQUENCE [LARGE SCALE GENOMIC DNA]</scope>
    <source>
        <strain evidence="2 3">HA7</strain>
    </source>
</reference>
<dbReference type="Proteomes" id="UP000232883">
    <property type="component" value="Chromosome"/>
</dbReference>
<feature type="region of interest" description="Disordered" evidence="1">
    <location>
        <begin position="1"/>
        <end position="29"/>
    </location>
</feature>
<evidence type="ECO:0000256" key="1">
    <source>
        <dbReference type="SAM" id="MobiDB-lite"/>
    </source>
</evidence>
<dbReference type="EMBL" id="CP025096">
    <property type="protein sequence ID" value="AUD06809.1"/>
    <property type="molecule type" value="Genomic_DNA"/>
</dbReference>
<keyword evidence="3" id="KW-1185">Reference proteome</keyword>
<dbReference type="RefSeq" id="WP_100993344.1">
    <property type="nucleotide sequence ID" value="NZ_CP025096.1"/>
</dbReference>
<proteinExistence type="predicted"/>
<dbReference type="AlphaFoldDB" id="A0A2K8ZAF8"/>
<dbReference type="OrthoDB" id="957967at2"/>
<feature type="compositionally biased region" description="Polar residues" evidence="1">
    <location>
        <begin position="1"/>
        <end position="16"/>
    </location>
</feature>
<evidence type="ECO:0000313" key="3">
    <source>
        <dbReference type="Proteomes" id="UP000232883"/>
    </source>
</evidence>
<dbReference type="KEGG" id="spir:CWM47_36155"/>
<accession>A0A2K8ZAF8</accession>
<evidence type="ECO:0000313" key="2">
    <source>
        <dbReference type="EMBL" id="AUD06809.1"/>
    </source>
</evidence>
<protein>
    <recommendedName>
        <fullName evidence="4">TonB C-terminal domain-containing protein</fullName>
    </recommendedName>
</protein>